<comment type="caution">
    <text evidence="1">The sequence shown here is derived from an EMBL/GenBank/DDBJ whole genome shotgun (WGS) entry which is preliminary data.</text>
</comment>
<accession>A0A2A2TPU8</accession>
<proteinExistence type="predicted"/>
<dbReference type="Proteomes" id="UP000218238">
    <property type="component" value="Unassembled WGS sequence"/>
</dbReference>
<organism evidence="1 2">
    <name type="scientific">Brunnivagina elsteri CCALA 953</name>
    <dbReference type="NCBI Taxonomy" id="987040"/>
    <lineage>
        <taxon>Bacteria</taxon>
        <taxon>Bacillati</taxon>
        <taxon>Cyanobacteriota</taxon>
        <taxon>Cyanophyceae</taxon>
        <taxon>Nostocales</taxon>
        <taxon>Calotrichaceae</taxon>
        <taxon>Brunnivagina</taxon>
    </lineage>
</organism>
<evidence type="ECO:0000313" key="1">
    <source>
        <dbReference type="EMBL" id="PAX60480.1"/>
    </source>
</evidence>
<keyword evidence="2" id="KW-1185">Reference proteome</keyword>
<name>A0A2A2TPU8_9CYAN</name>
<reference evidence="1 2" key="1">
    <citation type="submission" date="2017-08" db="EMBL/GenBank/DDBJ databases">
        <title>Draft genome sequence of filamentous cyanobacterium Calothrix elsteri CCALA 953.</title>
        <authorList>
            <person name="Gagunashvili A.N."/>
            <person name="Elster J."/>
            <person name="Andresson O.S."/>
        </authorList>
    </citation>
    <scope>NUCLEOTIDE SEQUENCE [LARGE SCALE GENOMIC DNA]</scope>
    <source>
        <strain evidence="1 2">CCALA 953</strain>
    </source>
</reference>
<protein>
    <submittedName>
        <fullName evidence="1">Uncharacterized protein</fullName>
    </submittedName>
</protein>
<sequence>MIAYRYIYVLTGNICTGEYRKSPNAVYQADVMDCYSESFFGQKKQWFEFKVIGNNQTQKFTTSPITKIFFGSRAGNQVIYWQPDSSAVKFVFPEMEIRVKVQK</sequence>
<dbReference type="AlphaFoldDB" id="A0A2A2TPU8"/>
<gene>
    <name evidence="1" type="ORF">CK510_01660</name>
</gene>
<dbReference type="EMBL" id="NTFS01000009">
    <property type="protein sequence ID" value="PAX60480.1"/>
    <property type="molecule type" value="Genomic_DNA"/>
</dbReference>
<evidence type="ECO:0000313" key="2">
    <source>
        <dbReference type="Proteomes" id="UP000218238"/>
    </source>
</evidence>